<dbReference type="SUPFAM" id="SSF51905">
    <property type="entry name" value="FAD/NAD(P)-binding domain"/>
    <property type="match status" value="1"/>
</dbReference>
<dbReference type="GO" id="GO:0046872">
    <property type="term" value="F:metal ion binding"/>
    <property type="evidence" value="ECO:0007669"/>
    <property type="project" value="UniProtKB-KW"/>
</dbReference>
<dbReference type="GO" id="GO:0051539">
    <property type="term" value="F:4 iron, 4 sulfur cluster binding"/>
    <property type="evidence" value="ECO:0007669"/>
    <property type="project" value="UniProtKB-KW"/>
</dbReference>
<keyword evidence="1" id="KW-0004">4Fe-4S</keyword>
<proteinExistence type="predicted"/>
<evidence type="ECO:0000313" key="6">
    <source>
        <dbReference type="EMBL" id="OHX65969.1"/>
    </source>
</evidence>
<accession>A0A1S1YY78</accession>
<protein>
    <submittedName>
        <fullName evidence="6">FAD-binding dehydrogenase</fullName>
    </submittedName>
</protein>
<keyword evidence="2" id="KW-0479">Metal-binding</keyword>
<gene>
    <name evidence="6" type="ORF">NH26_06200</name>
</gene>
<keyword evidence="7" id="KW-1185">Reference proteome</keyword>
<sequence length="643" mass="72745">MKRRDFFKNTSMATVAAGIGLSSANAKDKKGQITDSKKRQKDNWYQVGNGKKGIPSREKTVTYDVVVVGAGIAGICAAVSSARMGAKTLLVNDRPVLGGNASSEIRVTLNGVKGLKRKNRTERETGIVEELLIENWHYNPQESYPVWDHVVYDFVTREENLDVMLNTQAIDAQTKKDKITDILCWQSTTETYYTIKADVFCDCSGDGLMAAQAGAEYRTGREGKAEFDESFAPDKADGWQMGATVMMITKDMGKPVKYNAPKFTIPYEADKMHDRGIKNFKEGYWWVELGSEFDIIEDFEENRHKLLGYMHGVWDYVKNSGKFPEAENIALDWVGSFPGRRESRRFMGDHILSQKDMQDNIQFEDAVAYGGWSFDEHCPGGIESPNEPPSYFHARFKEVYQVPFRSLYSKNISNLMFAGRNVSVTHVALSSTRIMATCGLMGQAIGTAAQICVDKKWTPRELANKNINLLQEQLLRDDVYIPRRAAQDENDLAKKASKITVSSTASGDAQYLVDGTSRDIDNKIHHWESNGLDAEVIFEWDIPVALSKIELKGNTNLHRNLMMHKNPAKNKDQINDIPPELIKNFDAQIRVNGKWQSVAKVEDNISRLIKLDFEQKKTTGMRLKLKNTWGEKNIRLYEVRCYS</sequence>
<dbReference type="Gene3D" id="2.60.120.260">
    <property type="entry name" value="Galactose-binding domain-like"/>
    <property type="match status" value="1"/>
</dbReference>
<keyword evidence="5" id="KW-0411">Iron-sulfur</keyword>
<dbReference type="InterPro" id="IPR039650">
    <property type="entry name" value="HdrA-like"/>
</dbReference>
<dbReference type="InterPro" id="IPR036188">
    <property type="entry name" value="FAD/NAD-bd_sf"/>
</dbReference>
<keyword evidence="3" id="KW-0560">Oxidoreductase</keyword>
<evidence type="ECO:0000256" key="1">
    <source>
        <dbReference type="ARBA" id="ARBA00022485"/>
    </source>
</evidence>
<name>A0A1S1YY78_FLAPC</name>
<dbReference type="PANTHER" id="PTHR43498:SF1">
    <property type="entry name" value="COB--COM HETERODISULFIDE REDUCTASE IRON-SULFUR SUBUNIT A"/>
    <property type="match status" value="1"/>
</dbReference>
<dbReference type="AlphaFoldDB" id="A0A1S1YY78"/>
<dbReference type="EMBL" id="JRYR02000001">
    <property type="protein sequence ID" value="OHX65969.1"/>
    <property type="molecule type" value="Genomic_DNA"/>
</dbReference>
<dbReference type="Proteomes" id="UP000179797">
    <property type="component" value="Unassembled WGS sequence"/>
</dbReference>
<dbReference type="STRING" id="915059.NH26_06200"/>
<dbReference type="OrthoDB" id="9780658at2"/>
<dbReference type="RefSeq" id="WP_044218933.1">
    <property type="nucleotide sequence ID" value="NZ_JRYR02000001.1"/>
</dbReference>
<evidence type="ECO:0000256" key="2">
    <source>
        <dbReference type="ARBA" id="ARBA00022723"/>
    </source>
</evidence>
<evidence type="ECO:0000256" key="4">
    <source>
        <dbReference type="ARBA" id="ARBA00023004"/>
    </source>
</evidence>
<dbReference type="Gene3D" id="3.50.50.60">
    <property type="entry name" value="FAD/NAD(P)-binding domain"/>
    <property type="match status" value="1"/>
</dbReference>
<evidence type="ECO:0000256" key="5">
    <source>
        <dbReference type="ARBA" id="ARBA00023014"/>
    </source>
</evidence>
<organism evidence="6 7">
    <name type="scientific">Flammeovirga pacifica</name>
    <dbReference type="NCBI Taxonomy" id="915059"/>
    <lineage>
        <taxon>Bacteria</taxon>
        <taxon>Pseudomonadati</taxon>
        <taxon>Bacteroidota</taxon>
        <taxon>Cytophagia</taxon>
        <taxon>Cytophagales</taxon>
        <taxon>Flammeovirgaceae</taxon>
        <taxon>Flammeovirga</taxon>
    </lineage>
</organism>
<dbReference type="GO" id="GO:0016491">
    <property type="term" value="F:oxidoreductase activity"/>
    <property type="evidence" value="ECO:0007669"/>
    <property type="project" value="UniProtKB-KW"/>
</dbReference>
<evidence type="ECO:0000256" key="3">
    <source>
        <dbReference type="ARBA" id="ARBA00023002"/>
    </source>
</evidence>
<dbReference type="PANTHER" id="PTHR43498">
    <property type="entry name" value="FERREDOXIN:COB-COM HETERODISULFIDE REDUCTASE SUBUNIT A"/>
    <property type="match status" value="1"/>
</dbReference>
<reference evidence="6 7" key="1">
    <citation type="journal article" date="2012" name="Int. J. Syst. Evol. Microbiol.">
        <title>Flammeovirga pacifica sp. nov., isolated from deep-sea sediment.</title>
        <authorList>
            <person name="Xu H."/>
            <person name="Fu Y."/>
            <person name="Yang N."/>
            <person name="Ding Z."/>
            <person name="Lai Q."/>
            <person name="Zeng R."/>
        </authorList>
    </citation>
    <scope>NUCLEOTIDE SEQUENCE [LARGE SCALE GENOMIC DNA]</scope>
    <source>
        <strain evidence="7">DSM 24597 / LMG 26175 / WPAGA1</strain>
    </source>
</reference>
<dbReference type="Pfam" id="PF12831">
    <property type="entry name" value="FAD_oxidored"/>
    <property type="match status" value="1"/>
</dbReference>
<evidence type="ECO:0000313" key="7">
    <source>
        <dbReference type="Proteomes" id="UP000179797"/>
    </source>
</evidence>
<keyword evidence="4" id="KW-0408">Iron</keyword>
<comment type="caution">
    <text evidence="6">The sequence shown here is derived from an EMBL/GenBank/DDBJ whole genome shotgun (WGS) entry which is preliminary data.</text>
</comment>